<dbReference type="InterPro" id="IPR012677">
    <property type="entry name" value="Nucleotide-bd_a/b_plait_sf"/>
</dbReference>
<proteinExistence type="predicted"/>
<dbReference type="PANTHER" id="PTHR13633">
    <property type="entry name" value="MITOCHONDRIAL TRANSCRIPTION RESCUE FACTOR 1"/>
    <property type="match status" value="1"/>
</dbReference>
<dbReference type="PANTHER" id="PTHR13633:SF3">
    <property type="entry name" value="MITOCHONDRIAL TRANSCRIPTION RESCUE FACTOR 1"/>
    <property type="match status" value="1"/>
</dbReference>
<keyword evidence="1" id="KW-0694">RNA-binding</keyword>
<feature type="domain" description="RNA-binding S4" evidence="2">
    <location>
        <begin position="194"/>
        <end position="259"/>
    </location>
</feature>
<dbReference type="InterPro" id="IPR036986">
    <property type="entry name" value="S4_RNA-bd_sf"/>
</dbReference>
<keyword evidence="4" id="KW-1185">Reference proteome</keyword>
<dbReference type="PROSITE" id="PS50889">
    <property type="entry name" value="S4"/>
    <property type="match status" value="1"/>
</dbReference>
<comment type="caution">
    <text evidence="3">The sequence shown here is derived from an EMBL/GenBank/DDBJ whole genome shotgun (WGS) entry which is preliminary data.</text>
</comment>
<dbReference type="PATRIC" id="fig|1423735.3.peg.612"/>
<dbReference type="SMART" id="SM00363">
    <property type="entry name" value="S4"/>
    <property type="match status" value="1"/>
</dbReference>
<organism evidence="3 4">
    <name type="scientific">Lapidilactobacillus concavus DSM 17758</name>
    <dbReference type="NCBI Taxonomy" id="1423735"/>
    <lineage>
        <taxon>Bacteria</taxon>
        <taxon>Bacillati</taxon>
        <taxon>Bacillota</taxon>
        <taxon>Bacilli</taxon>
        <taxon>Lactobacillales</taxon>
        <taxon>Lactobacillaceae</taxon>
        <taxon>Lapidilactobacillus</taxon>
    </lineage>
</organism>
<dbReference type="EMBL" id="AZFX01000087">
    <property type="protein sequence ID" value="KRM08515.1"/>
    <property type="molecule type" value="Genomic_DNA"/>
</dbReference>
<name>A0A0R1VZN0_9LACO</name>
<protein>
    <recommendedName>
        <fullName evidence="2">RNA-binding S4 domain-containing protein</fullName>
    </recommendedName>
</protein>
<sequence>MTRQLKGGNQLDSAVFQHFRPEERPFIERINDWRNQAMNEYRPILTNFLDPRQIFLIETVVGKVDDSFRYWQDGGYNQSERRRVIFAPGYFTPESQDYHIQLFEIKYPVKFATLSHGRILGTLINSGVDRSQFGDIITDGETWQFFGVESMASFFEEQIVKIGSINVRVEPVPILDAVKPVVDWQEESIVATSMRLDTIISETFNISRQRAKELVEDQRVQVNWSVNQHPDFQVDLLDMLSVRKFGRVQVLDVLGRTRKERYKLKIATLRRQPLSY</sequence>
<dbReference type="Gene3D" id="3.30.70.330">
    <property type="match status" value="1"/>
</dbReference>
<dbReference type="InterPro" id="IPR040591">
    <property type="entry name" value="RqcP2_RBD"/>
</dbReference>
<evidence type="ECO:0000259" key="2">
    <source>
        <dbReference type="SMART" id="SM00363"/>
    </source>
</evidence>
<gene>
    <name evidence="3" type="ORF">FC15_GL000584</name>
</gene>
<dbReference type="AlphaFoldDB" id="A0A0R1VZN0"/>
<dbReference type="GO" id="GO:0003723">
    <property type="term" value="F:RNA binding"/>
    <property type="evidence" value="ECO:0007669"/>
    <property type="project" value="UniProtKB-KW"/>
</dbReference>
<dbReference type="Pfam" id="PF17774">
    <property type="entry name" value="YlmH_RBD"/>
    <property type="match status" value="1"/>
</dbReference>
<dbReference type="CDD" id="cd00165">
    <property type="entry name" value="S4"/>
    <property type="match status" value="1"/>
</dbReference>
<dbReference type="InterPro" id="IPR002942">
    <property type="entry name" value="S4_RNA-bd"/>
</dbReference>
<evidence type="ECO:0000313" key="4">
    <source>
        <dbReference type="Proteomes" id="UP000051315"/>
    </source>
</evidence>
<dbReference type="STRING" id="1423735.FC15_GL000584"/>
<evidence type="ECO:0000256" key="1">
    <source>
        <dbReference type="PROSITE-ProRule" id="PRU00182"/>
    </source>
</evidence>
<dbReference type="SUPFAM" id="SSF55174">
    <property type="entry name" value="Alpha-L RNA-binding motif"/>
    <property type="match status" value="1"/>
</dbReference>
<dbReference type="Gene3D" id="3.10.290.10">
    <property type="entry name" value="RNA-binding S4 domain"/>
    <property type="match status" value="1"/>
</dbReference>
<dbReference type="Proteomes" id="UP000051315">
    <property type="component" value="Unassembled WGS sequence"/>
</dbReference>
<evidence type="ECO:0000313" key="3">
    <source>
        <dbReference type="EMBL" id="KRM08515.1"/>
    </source>
</evidence>
<accession>A0A0R1VZN0</accession>
<dbReference type="Pfam" id="PF01479">
    <property type="entry name" value="S4"/>
    <property type="match status" value="1"/>
</dbReference>
<dbReference type="Gene3D" id="3.30.1370.160">
    <property type="match status" value="1"/>
</dbReference>
<reference evidence="3 4" key="1">
    <citation type="journal article" date="2015" name="Genome Announc.">
        <title>Expanding the biotechnology potential of lactobacilli through comparative genomics of 213 strains and associated genera.</title>
        <authorList>
            <person name="Sun Z."/>
            <person name="Harris H.M."/>
            <person name="McCann A."/>
            <person name="Guo C."/>
            <person name="Argimon S."/>
            <person name="Zhang W."/>
            <person name="Yang X."/>
            <person name="Jeffery I.B."/>
            <person name="Cooney J.C."/>
            <person name="Kagawa T.F."/>
            <person name="Liu W."/>
            <person name="Song Y."/>
            <person name="Salvetti E."/>
            <person name="Wrobel A."/>
            <person name="Rasinkangas P."/>
            <person name="Parkhill J."/>
            <person name="Rea M.C."/>
            <person name="O'Sullivan O."/>
            <person name="Ritari J."/>
            <person name="Douillard F.P."/>
            <person name="Paul Ross R."/>
            <person name="Yang R."/>
            <person name="Briner A.E."/>
            <person name="Felis G.E."/>
            <person name="de Vos W.M."/>
            <person name="Barrangou R."/>
            <person name="Klaenhammer T.R."/>
            <person name="Caufield P.W."/>
            <person name="Cui Y."/>
            <person name="Zhang H."/>
            <person name="O'Toole P.W."/>
        </authorList>
    </citation>
    <scope>NUCLEOTIDE SEQUENCE [LARGE SCALE GENOMIC DNA]</scope>
    <source>
        <strain evidence="3 4">DSM 17758</strain>
    </source>
</reference>